<dbReference type="GO" id="GO:0003700">
    <property type="term" value="F:DNA-binding transcription factor activity"/>
    <property type="evidence" value="ECO:0007669"/>
    <property type="project" value="TreeGrafter"/>
</dbReference>
<dbReference type="Gene3D" id="3.40.50.2300">
    <property type="match status" value="2"/>
</dbReference>
<feature type="domain" description="HTH lacI-type" evidence="5">
    <location>
        <begin position="2"/>
        <end position="56"/>
    </location>
</feature>
<dbReference type="InterPro" id="IPR010982">
    <property type="entry name" value="Lambda_DNA-bd_dom_sf"/>
</dbReference>
<dbReference type="Proteomes" id="UP000000844">
    <property type="component" value="Chromosome"/>
</dbReference>
<dbReference type="PRINTS" id="PR00036">
    <property type="entry name" value="HTHLACI"/>
</dbReference>
<dbReference type="EMBL" id="CP001778">
    <property type="protein sequence ID" value="ADD42802.1"/>
    <property type="molecule type" value="Genomic_DNA"/>
</dbReference>
<evidence type="ECO:0000313" key="7">
    <source>
        <dbReference type="EMBL" id="ADD42802.1"/>
    </source>
</evidence>
<dbReference type="STRING" id="446470.Snas_3131"/>
<sequence>MVTMADVARQAGVSVSTVSHIVNGTRYVKEDTKKRVLAAIRETGYTPNSLARSLATQNTHTIGLAISAMSNFYFADIVAAMESAARAAGFTLLLADTHDDPDEELQVIQALHQRRVDGILYAPSTGSAGPALRYLAELSVPTVLVDRCAWSRFDQIGTENVRATAHLTVHLAERGHARIGLLAGHQDVRTFAERTEGYRAGLAEAGITPDDALTVFGPPGEEFAARAVSQLLALPDPPTALISGNNHLTIEIIRALRARGIKVPDDMALACFDDFEWADLFAPRLTAMAQPIEAIGAGAVGLLLDRLAEPKRPVRTIRLDPVFAHRESCGCPPE</sequence>
<keyword evidence="3" id="KW-0238">DNA-binding</keyword>
<keyword evidence="4" id="KW-0804">Transcription</keyword>
<dbReference type="RefSeq" id="WP_013018373.1">
    <property type="nucleotide sequence ID" value="NC_013947.1"/>
</dbReference>
<keyword evidence="8" id="KW-1185">Reference proteome</keyword>
<keyword evidence="2" id="KW-0805">Transcription regulation</keyword>
<dbReference type="CDD" id="cd01392">
    <property type="entry name" value="HTH_LacI"/>
    <property type="match status" value="1"/>
</dbReference>
<dbReference type="PROSITE" id="PS50943">
    <property type="entry name" value="HTH_CROC1"/>
    <property type="match status" value="1"/>
</dbReference>
<feature type="domain" description="HTH cro/C1-type" evidence="6">
    <location>
        <begin position="3"/>
        <end position="32"/>
    </location>
</feature>
<dbReference type="InterPro" id="IPR000843">
    <property type="entry name" value="HTH_LacI"/>
</dbReference>
<dbReference type="KEGG" id="sna:Snas_3131"/>
<keyword evidence="1" id="KW-0678">Repressor</keyword>
<protein>
    <submittedName>
        <fullName evidence="7">Transcriptional regulator, LacI family</fullName>
    </submittedName>
</protein>
<evidence type="ECO:0000313" key="8">
    <source>
        <dbReference type="Proteomes" id="UP000000844"/>
    </source>
</evidence>
<organism evidence="7 8">
    <name type="scientific">Stackebrandtia nassauensis (strain DSM 44728 / CIP 108903 / NRRL B-16338 / NBRC 102104 / LLR-40K-21)</name>
    <dbReference type="NCBI Taxonomy" id="446470"/>
    <lineage>
        <taxon>Bacteria</taxon>
        <taxon>Bacillati</taxon>
        <taxon>Actinomycetota</taxon>
        <taxon>Actinomycetes</taxon>
        <taxon>Glycomycetales</taxon>
        <taxon>Glycomycetaceae</taxon>
        <taxon>Stackebrandtia</taxon>
    </lineage>
</organism>
<evidence type="ECO:0000256" key="2">
    <source>
        <dbReference type="ARBA" id="ARBA00023015"/>
    </source>
</evidence>
<dbReference type="InterPro" id="IPR028082">
    <property type="entry name" value="Peripla_BP_I"/>
</dbReference>
<dbReference type="CDD" id="cd06267">
    <property type="entry name" value="PBP1_LacI_sugar_binding-like"/>
    <property type="match status" value="1"/>
</dbReference>
<dbReference type="SUPFAM" id="SSF53822">
    <property type="entry name" value="Periplasmic binding protein-like I"/>
    <property type="match status" value="1"/>
</dbReference>
<dbReference type="Gene3D" id="1.10.260.40">
    <property type="entry name" value="lambda repressor-like DNA-binding domains"/>
    <property type="match status" value="1"/>
</dbReference>
<dbReference type="PROSITE" id="PS50932">
    <property type="entry name" value="HTH_LACI_2"/>
    <property type="match status" value="1"/>
</dbReference>
<gene>
    <name evidence="7" type="ordered locus">Snas_3131</name>
</gene>
<dbReference type="AlphaFoldDB" id="D3QAL9"/>
<dbReference type="InterPro" id="IPR046335">
    <property type="entry name" value="LacI/GalR-like_sensor"/>
</dbReference>
<dbReference type="PROSITE" id="PS00356">
    <property type="entry name" value="HTH_LACI_1"/>
    <property type="match status" value="1"/>
</dbReference>
<dbReference type="SUPFAM" id="SSF47413">
    <property type="entry name" value="lambda repressor-like DNA-binding domains"/>
    <property type="match status" value="1"/>
</dbReference>
<proteinExistence type="predicted"/>
<dbReference type="GO" id="GO:0000976">
    <property type="term" value="F:transcription cis-regulatory region binding"/>
    <property type="evidence" value="ECO:0007669"/>
    <property type="project" value="TreeGrafter"/>
</dbReference>
<dbReference type="PANTHER" id="PTHR30146">
    <property type="entry name" value="LACI-RELATED TRANSCRIPTIONAL REPRESSOR"/>
    <property type="match status" value="1"/>
</dbReference>
<name>D3QAL9_STANL</name>
<evidence type="ECO:0000259" key="5">
    <source>
        <dbReference type="PROSITE" id="PS50932"/>
    </source>
</evidence>
<dbReference type="Pfam" id="PF13377">
    <property type="entry name" value="Peripla_BP_3"/>
    <property type="match status" value="1"/>
</dbReference>
<accession>D3QAL9</accession>
<dbReference type="SMART" id="SM00354">
    <property type="entry name" value="HTH_LACI"/>
    <property type="match status" value="1"/>
</dbReference>
<dbReference type="InterPro" id="IPR001387">
    <property type="entry name" value="Cro/C1-type_HTH"/>
</dbReference>
<dbReference type="OrthoDB" id="3595338at2"/>
<dbReference type="HOGENOM" id="CLU_037628_6_1_11"/>
<reference evidence="7 8" key="1">
    <citation type="journal article" date="2009" name="Stand. Genomic Sci.">
        <title>Complete genome sequence of Stackebrandtia nassauensis type strain (LLR-40K-21).</title>
        <authorList>
            <person name="Munk C."/>
            <person name="Lapidus A."/>
            <person name="Copeland A."/>
            <person name="Jando M."/>
            <person name="Mayilraj S."/>
            <person name="Glavina Del Rio T."/>
            <person name="Nolan M."/>
            <person name="Chen F."/>
            <person name="Lucas S."/>
            <person name="Tice H."/>
            <person name="Cheng J.F."/>
            <person name="Han C."/>
            <person name="Detter J.C."/>
            <person name="Bruce D."/>
            <person name="Goodwin L."/>
            <person name="Chain P."/>
            <person name="Pitluck S."/>
            <person name="Goker M."/>
            <person name="Ovchinikova G."/>
            <person name="Pati A."/>
            <person name="Ivanova N."/>
            <person name="Mavromatis K."/>
            <person name="Chen A."/>
            <person name="Palaniappan K."/>
            <person name="Land M."/>
            <person name="Hauser L."/>
            <person name="Chang Y.J."/>
            <person name="Jeffries C.D."/>
            <person name="Bristow J."/>
            <person name="Eisen J.A."/>
            <person name="Markowitz V."/>
            <person name="Hugenholtz P."/>
            <person name="Kyrpides N.C."/>
            <person name="Klenk H.P."/>
        </authorList>
    </citation>
    <scope>NUCLEOTIDE SEQUENCE [LARGE SCALE GENOMIC DNA]</scope>
    <source>
        <strain evidence="8">DSM 44728 / CIP 108903 / NRRL B-16338 / NBRC 102104 / LLR-40K-21</strain>
    </source>
</reference>
<dbReference type="PANTHER" id="PTHR30146:SF148">
    <property type="entry name" value="HTH-TYPE TRANSCRIPTIONAL REPRESSOR PURR-RELATED"/>
    <property type="match status" value="1"/>
</dbReference>
<dbReference type="eggNOG" id="COG1609">
    <property type="taxonomic scope" value="Bacteria"/>
</dbReference>
<evidence type="ECO:0000259" key="6">
    <source>
        <dbReference type="PROSITE" id="PS50943"/>
    </source>
</evidence>
<evidence type="ECO:0000256" key="4">
    <source>
        <dbReference type="ARBA" id="ARBA00023163"/>
    </source>
</evidence>
<evidence type="ECO:0000256" key="3">
    <source>
        <dbReference type="ARBA" id="ARBA00023125"/>
    </source>
</evidence>
<dbReference type="Pfam" id="PF00356">
    <property type="entry name" value="LacI"/>
    <property type="match status" value="1"/>
</dbReference>
<evidence type="ECO:0000256" key="1">
    <source>
        <dbReference type="ARBA" id="ARBA00022491"/>
    </source>
</evidence>